<dbReference type="PANTHER" id="PTHR36007:SF2">
    <property type="entry name" value="TRANSPORT PROTEIN-RELATED"/>
    <property type="match status" value="1"/>
</dbReference>
<evidence type="ECO:0000313" key="3">
    <source>
        <dbReference type="Proteomes" id="UP000886808"/>
    </source>
</evidence>
<keyword evidence="1" id="KW-1133">Transmembrane helix</keyword>
<reference evidence="2" key="1">
    <citation type="journal article" date="2021" name="PeerJ">
        <title>Extensive microbial diversity within the chicken gut microbiome revealed by metagenomics and culture.</title>
        <authorList>
            <person name="Gilroy R."/>
            <person name="Ravi A."/>
            <person name="Getino M."/>
            <person name="Pursley I."/>
            <person name="Horton D.L."/>
            <person name="Alikhan N.F."/>
            <person name="Baker D."/>
            <person name="Gharbi K."/>
            <person name="Hall N."/>
            <person name="Watson M."/>
            <person name="Adriaenssens E.M."/>
            <person name="Foster-Nyarko E."/>
            <person name="Jarju S."/>
            <person name="Secka A."/>
            <person name="Antonio M."/>
            <person name="Oren A."/>
            <person name="Chaudhuri R.R."/>
            <person name="La Ragione R."/>
            <person name="Hildebrand F."/>
            <person name="Pallen M.J."/>
        </authorList>
    </citation>
    <scope>NUCLEOTIDE SEQUENCE</scope>
    <source>
        <strain evidence="2">CHK193-4272</strain>
    </source>
</reference>
<evidence type="ECO:0000256" key="1">
    <source>
        <dbReference type="SAM" id="Phobius"/>
    </source>
</evidence>
<dbReference type="InterPro" id="IPR009577">
    <property type="entry name" value="Sm_multidrug_ex"/>
</dbReference>
<dbReference type="EMBL" id="DXIE01000049">
    <property type="protein sequence ID" value="HIV62918.1"/>
    <property type="molecule type" value="Genomic_DNA"/>
</dbReference>
<reference evidence="2" key="2">
    <citation type="submission" date="2021-04" db="EMBL/GenBank/DDBJ databases">
        <authorList>
            <person name="Gilroy R."/>
        </authorList>
    </citation>
    <scope>NUCLEOTIDE SEQUENCE</scope>
    <source>
        <strain evidence="2">CHK193-4272</strain>
    </source>
</reference>
<feature type="transmembrane region" description="Helical" evidence="1">
    <location>
        <begin position="45"/>
        <end position="68"/>
    </location>
</feature>
<feature type="transmembrane region" description="Helical" evidence="1">
    <location>
        <begin position="101"/>
        <end position="127"/>
    </location>
</feature>
<evidence type="ECO:0000313" key="2">
    <source>
        <dbReference type="EMBL" id="HIV62918.1"/>
    </source>
</evidence>
<keyword evidence="1" id="KW-0472">Membrane</keyword>
<gene>
    <name evidence="2" type="ORF">H9746_08795</name>
</gene>
<feature type="transmembrane region" description="Helical" evidence="1">
    <location>
        <begin position="133"/>
        <end position="159"/>
    </location>
</feature>
<name>A0A9D1PK45_9FIRM</name>
<accession>A0A9D1PK45</accession>
<dbReference type="AlphaFoldDB" id="A0A9D1PK45"/>
<dbReference type="Proteomes" id="UP000886808">
    <property type="component" value="Unassembled WGS sequence"/>
</dbReference>
<organism evidence="2 3">
    <name type="scientific">Candidatus Butyricicoccus avistercoris</name>
    <dbReference type="NCBI Taxonomy" id="2838518"/>
    <lineage>
        <taxon>Bacteria</taxon>
        <taxon>Bacillati</taxon>
        <taxon>Bacillota</taxon>
        <taxon>Clostridia</taxon>
        <taxon>Eubacteriales</taxon>
        <taxon>Butyricicoccaceae</taxon>
        <taxon>Butyricicoccus</taxon>
    </lineage>
</organism>
<proteinExistence type="predicted"/>
<keyword evidence="1" id="KW-0812">Transmembrane</keyword>
<dbReference type="PANTHER" id="PTHR36007">
    <property type="entry name" value="TRANSPORT PROTEIN-RELATED"/>
    <property type="match status" value="1"/>
</dbReference>
<protein>
    <submittedName>
        <fullName evidence="2">Small multi-drug export protein</fullName>
    </submittedName>
</protein>
<sequence length="163" mass="17487">MEELFSLLLGAGKEFALFVISMMPLVELRGAVPIGLATGMPWYEVLPICYIGNLLPIPFVLLFGVKLIDWLSGLKPFRKIATRYKQKLMNKSSQVTKYAKIGLLLFVAVPLPGTGAWSGAVIAALLNMPLKKAFISIALGVVIAGLLMTIGTHGVLGAVGQFT</sequence>
<comment type="caution">
    <text evidence="2">The sequence shown here is derived from an EMBL/GenBank/DDBJ whole genome shotgun (WGS) entry which is preliminary data.</text>
</comment>
<dbReference type="Pfam" id="PF06695">
    <property type="entry name" value="Sm_multidrug_ex"/>
    <property type="match status" value="1"/>
</dbReference>